<dbReference type="AlphaFoldDB" id="F3KK49"/>
<gene>
    <name evidence="3" type="ORF">Nlim_0862</name>
</gene>
<dbReference type="Proteomes" id="UP000004348">
    <property type="component" value="Chromosome"/>
</dbReference>
<reference evidence="3" key="1">
    <citation type="journal article" date="2011" name="PLoS ONE">
        <title>Genome of a low-salinity ammonia-oxidizing archaeon determined by single-cell and metagenomic analysis.</title>
        <authorList>
            <person name="Blainey P.C."/>
            <person name="Mosier A.C."/>
            <person name="Potanina A."/>
            <person name="Francis C.A."/>
            <person name="Quake S.R."/>
        </authorList>
    </citation>
    <scope>NUCLEOTIDE SEQUENCE [LARGE SCALE GENOMIC DNA]</scope>
    <source>
        <strain evidence="3">SFB1</strain>
    </source>
</reference>
<evidence type="ECO:0000259" key="2">
    <source>
        <dbReference type="PROSITE" id="PS50110"/>
    </source>
</evidence>
<protein>
    <submittedName>
        <fullName evidence="3">CheY-like receiver</fullName>
    </submittedName>
</protein>
<dbReference type="InterPro" id="IPR001789">
    <property type="entry name" value="Sig_transdc_resp-reg_receiver"/>
</dbReference>
<dbReference type="SMART" id="SM00448">
    <property type="entry name" value="REC"/>
    <property type="match status" value="1"/>
</dbReference>
<evidence type="ECO:0000256" key="1">
    <source>
        <dbReference type="ARBA" id="ARBA00022553"/>
    </source>
</evidence>
<dbReference type="SUPFAM" id="SSF52172">
    <property type="entry name" value="CheY-like"/>
    <property type="match status" value="1"/>
</dbReference>
<dbReference type="Pfam" id="PF00072">
    <property type="entry name" value="Response_reg"/>
    <property type="match status" value="1"/>
</dbReference>
<feature type="domain" description="Response regulatory" evidence="2">
    <location>
        <begin position="4"/>
        <end position="118"/>
    </location>
</feature>
<organism evidence="3">
    <name type="scientific">Candidatus Nitrosarchaeum limnium SFB1</name>
    <dbReference type="NCBI Taxonomy" id="886738"/>
    <lineage>
        <taxon>Archaea</taxon>
        <taxon>Nitrososphaerota</taxon>
        <taxon>Nitrososphaeria</taxon>
        <taxon>Nitrosopumilales</taxon>
        <taxon>Nitrosopumilaceae</taxon>
        <taxon>Nitrosarchaeum</taxon>
    </lineage>
</organism>
<dbReference type="PANTHER" id="PTHR44591:SF3">
    <property type="entry name" value="RESPONSE REGULATORY DOMAIN-CONTAINING PROTEIN"/>
    <property type="match status" value="1"/>
</dbReference>
<dbReference type="InterPro" id="IPR011006">
    <property type="entry name" value="CheY-like_superfamily"/>
</dbReference>
<accession>F3KK49</accession>
<evidence type="ECO:0000313" key="3">
    <source>
        <dbReference type="EMBL" id="EGG42216.1"/>
    </source>
</evidence>
<keyword evidence="1" id="KW-0597">Phosphoprotein</keyword>
<dbReference type="PROSITE" id="PS50110">
    <property type="entry name" value="RESPONSE_REGULATORY"/>
    <property type="match status" value="1"/>
</dbReference>
<dbReference type="EMBL" id="AEGP01000033">
    <property type="protein sequence ID" value="EGG42216.1"/>
    <property type="molecule type" value="Genomic_DNA"/>
</dbReference>
<dbReference type="GO" id="GO:0000160">
    <property type="term" value="P:phosphorelay signal transduction system"/>
    <property type="evidence" value="ECO:0007669"/>
    <property type="project" value="InterPro"/>
</dbReference>
<name>F3KK49_9ARCH</name>
<dbReference type="STRING" id="886738.Nlim_0862"/>
<comment type="caution">
    <text evidence="3">The sequence shown here is derived from an EMBL/GenBank/DDBJ whole genome shotgun (WGS) entry which is preliminary data.</text>
</comment>
<dbReference type="HOGENOM" id="CLU_000445_69_15_2"/>
<sequence>MEPRVVVIDDHFDTLQVMSEFLSLKSVNVLAKGSNGKEAVELYKKHMPDVILMDATMFQFDGLYGLENILKIDPNAKIIIVTGLDNSLSDKFTEMGAYAVIQKPFDIDRMIEIIHGACCSLPNYLI</sequence>
<dbReference type="PANTHER" id="PTHR44591">
    <property type="entry name" value="STRESS RESPONSE REGULATOR PROTEIN 1"/>
    <property type="match status" value="1"/>
</dbReference>
<dbReference type="Gene3D" id="3.40.50.2300">
    <property type="match status" value="1"/>
</dbReference>
<dbReference type="InterPro" id="IPR050595">
    <property type="entry name" value="Bact_response_regulator"/>
</dbReference>
<proteinExistence type="predicted"/>